<reference evidence="2" key="2">
    <citation type="journal article" date="2007" name="Science">
        <title>Draft genome sequence of the sexually transmitted pathogen Trichomonas vaginalis.</title>
        <authorList>
            <person name="Carlton J.M."/>
            <person name="Hirt R.P."/>
            <person name="Silva J.C."/>
            <person name="Delcher A.L."/>
            <person name="Schatz M."/>
            <person name="Zhao Q."/>
            <person name="Wortman J.R."/>
            <person name="Bidwell S.L."/>
            <person name="Alsmark U.C.M."/>
            <person name="Besteiro S."/>
            <person name="Sicheritz-Ponten T."/>
            <person name="Noel C.J."/>
            <person name="Dacks J.B."/>
            <person name="Foster P.G."/>
            <person name="Simillion C."/>
            <person name="Van de Peer Y."/>
            <person name="Miranda-Saavedra D."/>
            <person name="Barton G.J."/>
            <person name="Westrop G.D."/>
            <person name="Mueller S."/>
            <person name="Dessi D."/>
            <person name="Fiori P.L."/>
            <person name="Ren Q."/>
            <person name="Paulsen I."/>
            <person name="Zhang H."/>
            <person name="Bastida-Corcuera F.D."/>
            <person name="Simoes-Barbosa A."/>
            <person name="Brown M.T."/>
            <person name="Hayes R.D."/>
            <person name="Mukherjee M."/>
            <person name="Okumura C.Y."/>
            <person name="Schneider R."/>
            <person name="Smith A.J."/>
            <person name="Vanacova S."/>
            <person name="Villalvazo M."/>
            <person name="Haas B.J."/>
            <person name="Pertea M."/>
            <person name="Feldblyum T.V."/>
            <person name="Utterback T.R."/>
            <person name="Shu C.L."/>
            <person name="Osoegawa K."/>
            <person name="de Jong P.J."/>
            <person name="Hrdy I."/>
            <person name="Horvathova L."/>
            <person name="Zubacova Z."/>
            <person name="Dolezal P."/>
            <person name="Malik S.B."/>
            <person name="Logsdon J.M. Jr."/>
            <person name="Henze K."/>
            <person name="Gupta A."/>
            <person name="Wang C.C."/>
            <person name="Dunne R.L."/>
            <person name="Upcroft J.A."/>
            <person name="Upcroft P."/>
            <person name="White O."/>
            <person name="Salzberg S.L."/>
            <person name="Tang P."/>
            <person name="Chiu C.-H."/>
            <person name="Lee Y.-S."/>
            <person name="Embley T.M."/>
            <person name="Coombs G.H."/>
            <person name="Mottram J.C."/>
            <person name="Tachezy J."/>
            <person name="Fraser-Liggett C.M."/>
            <person name="Johnson P.J."/>
        </authorList>
    </citation>
    <scope>NUCLEOTIDE SEQUENCE [LARGE SCALE GENOMIC DNA]</scope>
    <source>
        <strain evidence="2">G3</strain>
    </source>
</reference>
<dbReference type="SUPFAM" id="SSF109993">
    <property type="entry name" value="VPS9 domain"/>
    <property type="match status" value="1"/>
</dbReference>
<dbReference type="AlphaFoldDB" id="A2DIB4"/>
<dbReference type="RefSeq" id="XP_001580896.1">
    <property type="nucleotide sequence ID" value="XM_001580846.1"/>
</dbReference>
<dbReference type="InParanoid" id="A2DIB4"/>
<dbReference type="EMBL" id="DS113203">
    <property type="protein sequence ID" value="EAY19910.1"/>
    <property type="molecule type" value="Genomic_DNA"/>
</dbReference>
<gene>
    <name evidence="2" type="ORF">TVAG_130180</name>
</gene>
<evidence type="ECO:0000259" key="1">
    <source>
        <dbReference type="PROSITE" id="PS51205"/>
    </source>
</evidence>
<proteinExistence type="predicted"/>
<sequence>MASTDVKESSNLMDELRHVQLLLKREDIFYDFQANEIKELNQSLRNESQKVLYLQKFLIYLHMCSMGDKCVKLPPKYYDSLFKDIPDKQQQPSASNQVNVFNKIISVFTTDIELLAKSVSELITKKPESADLLTFSTIPGLFGYLWSAEAAENFLKFMQKVIATNVIVAKTLARVIFALPQFRLFFDSVISDLVNKVPSVTNAEQAEQFTTEFIQKWKDIVQFCPDIVKTAATFTDSPAQLLLESFIKPAFDSPLTFGIVPISLRVGPEPTNLIAESLGKHIDELWKAIDEVPKASPLPSAEKLTKILPDLGKSALFTSEDLANLTDLVTYAIEINPDFPVKPTQLDRQATSEEYNSYSFTLPSVQEVHYADHSNSELSPQDEIELQLRQMLIGVDVIPLAAQSNDSPDMVSLLKSQVQLARPDHRLLLEMKIDDFETARRKVDADKQSSSFQDFLNLLKEKFKQRQPDRLEKLSKISLYNTEFSQMGQLSKGLKKSIDFYRDVLRFHLVEQWLNETKPLASISDQLCTESAKFVQFFNQTVEQWKGWCKNRSYTPICSFEILHNIIMRELPLERFLQMNPDYAKYDENCCNGIKDKKEELLRQNTFDFTSTFQENPKLLEAAQRQLQRAFDAPLPLVKLHYFSEALNTLVFVLTFEGHKEIGADQWLPMTILLLVLAAPERLPSTIKYIDHFVKSLSDNQSSEMRLISEQTDYNFTMVKSSLMHFQKSIPGIGPAEGEAGMI</sequence>
<dbReference type="KEGG" id="tva:5465440"/>
<dbReference type="OMA" id="RWICKSI"/>
<organism evidence="2 3">
    <name type="scientific">Trichomonas vaginalis (strain ATCC PRA-98 / G3)</name>
    <dbReference type="NCBI Taxonomy" id="412133"/>
    <lineage>
        <taxon>Eukaryota</taxon>
        <taxon>Metamonada</taxon>
        <taxon>Parabasalia</taxon>
        <taxon>Trichomonadida</taxon>
        <taxon>Trichomonadidae</taxon>
        <taxon>Trichomonas</taxon>
    </lineage>
</organism>
<dbReference type="VEuPathDB" id="TrichDB:TVAG_130180"/>
<dbReference type="Gene3D" id="1.20.1050.80">
    <property type="entry name" value="VPS9 domain"/>
    <property type="match status" value="1"/>
</dbReference>
<dbReference type="VEuPathDB" id="TrichDB:TVAGG3_0711810"/>
<name>A2DIB4_TRIV3</name>
<dbReference type="PROSITE" id="PS51205">
    <property type="entry name" value="VPS9"/>
    <property type="match status" value="1"/>
</dbReference>
<dbReference type="SMR" id="A2DIB4"/>
<keyword evidence="3" id="KW-1185">Reference proteome</keyword>
<reference evidence="2" key="1">
    <citation type="submission" date="2006-10" db="EMBL/GenBank/DDBJ databases">
        <authorList>
            <person name="Amadeo P."/>
            <person name="Zhao Q."/>
            <person name="Wortman J."/>
            <person name="Fraser-Liggett C."/>
            <person name="Carlton J."/>
        </authorList>
    </citation>
    <scope>NUCLEOTIDE SEQUENCE</scope>
    <source>
        <strain evidence="2">G3</strain>
    </source>
</reference>
<evidence type="ECO:0000313" key="2">
    <source>
        <dbReference type="EMBL" id="EAY19910.1"/>
    </source>
</evidence>
<protein>
    <recommendedName>
        <fullName evidence="1">VPS9 domain-containing protein</fullName>
    </recommendedName>
</protein>
<dbReference type="OrthoDB" id="300289at2759"/>
<accession>A2DIB4</accession>
<dbReference type="InterPro" id="IPR037191">
    <property type="entry name" value="VPS9_dom_sf"/>
</dbReference>
<dbReference type="InterPro" id="IPR003123">
    <property type="entry name" value="VPS9"/>
</dbReference>
<dbReference type="Pfam" id="PF02204">
    <property type="entry name" value="VPS9"/>
    <property type="match status" value="1"/>
</dbReference>
<dbReference type="Proteomes" id="UP000001542">
    <property type="component" value="Unassembled WGS sequence"/>
</dbReference>
<feature type="domain" description="VPS9" evidence="1">
    <location>
        <begin position="584"/>
        <end position="735"/>
    </location>
</feature>
<evidence type="ECO:0000313" key="3">
    <source>
        <dbReference type="Proteomes" id="UP000001542"/>
    </source>
</evidence>